<keyword evidence="1" id="KW-1185">Reference proteome</keyword>
<dbReference type="KEGG" id="aten:116292658"/>
<sequence length="290" mass="32845">MKSASPDQLAAFSNKTLCKEIEVNCPIYSSVVRGACGYHTQEEDNPKASNAIAVATSALVRVNHPNMSAVAYRISTILFHSGISKRDLTRLNHLGVCMSPQMLISLHQKMGENFDYKVLSWKKEIEKSRSALLFINEIQEKMIPKRAVDDMEVEIQLDLSEENLNRFKCYSFEVYKHSMSILENEKKLLAESSFTEEVVTQAQHRLQKEKLPTYKIVGDNIDPEITARLQTKQHSNRSLHWTQSSILTDICTGHISMHCLTRSQTSILKGQNPNKVQSSTKSYLTVGNHC</sequence>
<dbReference type="GeneID" id="116292658"/>
<dbReference type="AlphaFoldDB" id="A0A6P8HLP1"/>
<accession>A0A6P8HLP1</accession>
<evidence type="ECO:0000313" key="1">
    <source>
        <dbReference type="Proteomes" id="UP000515163"/>
    </source>
</evidence>
<name>A0A6P8HLP1_ACTTE</name>
<dbReference type="OrthoDB" id="5988638at2759"/>
<dbReference type="RefSeq" id="XP_031555868.1">
    <property type="nucleotide sequence ID" value="XM_031700008.1"/>
</dbReference>
<dbReference type="InParanoid" id="A0A6P8HLP1"/>
<organism evidence="1 2">
    <name type="scientific">Actinia tenebrosa</name>
    <name type="common">Australian red waratah sea anemone</name>
    <dbReference type="NCBI Taxonomy" id="6105"/>
    <lineage>
        <taxon>Eukaryota</taxon>
        <taxon>Metazoa</taxon>
        <taxon>Cnidaria</taxon>
        <taxon>Anthozoa</taxon>
        <taxon>Hexacorallia</taxon>
        <taxon>Actiniaria</taxon>
        <taxon>Actiniidae</taxon>
        <taxon>Actinia</taxon>
    </lineage>
</organism>
<proteinExistence type="predicted"/>
<protein>
    <submittedName>
        <fullName evidence="2">Uncharacterized protein LOC116292658 isoform X1</fullName>
    </submittedName>
</protein>
<dbReference type="Proteomes" id="UP000515163">
    <property type="component" value="Unplaced"/>
</dbReference>
<evidence type="ECO:0000313" key="2">
    <source>
        <dbReference type="RefSeq" id="XP_031555868.1"/>
    </source>
</evidence>
<reference evidence="2" key="1">
    <citation type="submission" date="2025-08" db="UniProtKB">
        <authorList>
            <consortium name="RefSeq"/>
        </authorList>
    </citation>
    <scope>IDENTIFICATION</scope>
    <source>
        <tissue evidence="2">Tentacle</tissue>
    </source>
</reference>
<gene>
    <name evidence="2" type="primary">LOC116292658</name>
</gene>